<dbReference type="Gene3D" id="3.30.1370.110">
    <property type="match status" value="1"/>
</dbReference>
<dbReference type="InterPro" id="IPR002625">
    <property type="entry name" value="Smr_dom"/>
</dbReference>
<dbReference type="RefSeq" id="WP_048569848.1">
    <property type="nucleotide sequence ID" value="NZ_LFVU01000006.1"/>
</dbReference>
<dbReference type="InterPro" id="IPR036063">
    <property type="entry name" value="Smr_dom_sf"/>
</dbReference>
<keyword evidence="2" id="KW-0255">Endonuclease</keyword>
<comment type="caution">
    <text evidence="2">The sequence shown here is derived from an EMBL/GenBank/DDBJ whole genome shotgun (WGS) entry which is preliminary data.</text>
</comment>
<evidence type="ECO:0000313" key="3">
    <source>
        <dbReference type="Proteomes" id="UP000036756"/>
    </source>
</evidence>
<dbReference type="GO" id="GO:0004519">
    <property type="term" value="F:endonuclease activity"/>
    <property type="evidence" value="ECO:0007669"/>
    <property type="project" value="UniProtKB-KW"/>
</dbReference>
<reference evidence="2 3" key="1">
    <citation type="submission" date="2015-06" db="EMBL/GenBank/DDBJ databases">
        <title>Draft genome sequence of the purine-degrading Clostridium cylindrosporum HC-1 (DSM 605).</title>
        <authorList>
            <person name="Poehlein A."/>
            <person name="Schiel-Bengelsdorf B."/>
            <person name="Bengelsdorf F."/>
            <person name="Daniel R."/>
            <person name="Duerre P."/>
        </authorList>
    </citation>
    <scope>NUCLEOTIDE SEQUENCE [LARGE SCALE GENOMIC DNA]</scope>
    <source>
        <strain evidence="2 3">DSM 605</strain>
    </source>
</reference>
<dbReference type="Pfam" id="PF01713">
    <property type="entry name" value="Smr"/>
    <property type="match status" value="1"/>
</dbReference>
<evidence type="ECO:0000313" key="2">
    <source>
        <dbReference type="EMBL" id="KMT22643.1"/>
    </source>
</evidence>
<dbReference type="OrthoDB" id="9808166at2"/>
<feature type="domain" description="Smr" evidence="1">
    <location>
        <begin position="13"/>
        <end position="88"/>
    </location>
</feature>
<keyword evidence="3" id="KW-1185">Reference proteome</keyword>
<dbReference type="SMART" id="SM00463">
    <property type="entry name" value="SMR"/>
    <property type="match status" value="1"/>
</dbReference>
<dbReference type="EC" id="3.1.-.-" evidence="2"/>
<keyword evidence="2" id="KW-0378">Hydrolase</keyword>
<dbReference type="PROSITE" id="PS50828">
    <property type="entry name" value="SMR"/>
    <property type="match status" value="1"/>
</dbReference>
<accession>A0A0J8DEN1</accession>
<dbReference type="EMBL" id="LFVU01000006">
    <property type="protein sequence ID" value="KMT22643.1"/>
    <property type="molecule type" value="Genomic_DNA"/>
</dbReference>
<organism evidence="2 3">
    <name type="scientific">Clostridium cylindrosporum DSM 605</name>
    <dbReference type="NCBI Taxonomy" id="1121307"/>
    <lineage>
        <taxon>Bacteria</taxon>
        <taxon>Bacillati</taxon>
        <taxon>Bacillota</taxon>
        <taxon>Clostridia</taxon>
        <taxon>Eubacteriales</taxon>
        <taxon>Clostridiaceae</taxon>
        <taxon>Clostridium</taxon>
    </lineage>
</organism>
<dbReference type="STRING" id="1121307.CLCY_9c00740"/>
<dbReference type="PATRIC" id="fig|1121307.3.peg.2657"/>
<protein>
    <submittedName>
        <fullName evidence="2">Endonuclease MutS2</fullName>
        <ecNumber evidence="2">3.1.-.-</ecNumber>
    </submittedName>
</protein>
<gene>
    <name evidence="2" type="primary">mutS2</name>
    <name evidence="2" type="ORF">CLCY_9c00740</name>
</gene>
<proteinExistence type="predicted"/>
<dbReference type="Proteomes" id="UP000036756">
    <property type="component" value="Unassembled WGS sequence"/>
</dbReference>
<dbReference type="AlphaFoldDB" id="A0A0J8DEN1"/>
<evidence type="ECO:0000259" key="1">
    <source>
        <dbReference type="PROSITE" id="PS50828"/>
    </source>
</evidence>
<sequence length="89" mass="9941">MVKTKANKTNSSMDLRGYMVDEAIYEIDKYLDDAFLAGYDAVQIIHGKGTGALRKGVQEHLKRYHYVKSMRRGGFDEGGAGVTVVEIKK</sequence>
<dbReference type="SUPFAM" id="SSF160443">
    <property type="entry name" value="SMR domain-like"/>
    <property type="match status" value="1"/>
</dbReference>
<dbReference type="GO" id="GO:0016787">
    <property type="term" value="F:hydrolase activity"/>
    <property type="evidence" value="ECO:0007669"/>
    <property type="project" value="UniProtKB-KW"/>
</dbReference>
<keyword evidence="2" id="KW-0540">Nuclease</keyword>
<name>A0A0J8DEN1_CLOCY</name>